<proteinExistence type="predicted"/>
<dbReference type="Proteomes" id="UP001164539">
    <property type="component" value="Chromosome 4"/>
</dbReference>
<gene>
    <name evidence="1" type="ORF">OWV82_008728</name>
</gene>
<keyword evidence="2" id="KW-1185">Reference proteome</keyword>
<name>A0ACC1YC55_MELAZ</name>
<accession>A0ACC1YC55</accession>
<evidence type="ECO:0000313" key="2">
    <source>
        <dbReference type="Proteomes" id="UP001164539"/>
    </source>
</evidence>
<reference evidence="1 2" key="1">
    <citation type="journal article" date="2023" name="Science">
        <title>Complex scaffold remodeling in plant triterpene biosynthesis.</title>
        <authorList>
            <person name="De La Pena R."/>
            <person name="Hodgson H."/>
            <person name="Liu J.C."/>
            <person name="Stephenson M.J."/>
            <person name="Martin A.C."/>
            <person name="Owen C."/>
            <person name="Harkess A."/>
            <person name="Leebens-Mack J."/>
            <person name="Jimenez L.E."/>
            <person name="Osbourn A."/>
            <person name="Sattely E.S."/>
        </authorList>
    </citation>
    <scope>NUCLEOTIDE SEQUENCE [LARGE SCALE GENOMIC DNA]</scope>
    <source>
        <strain evidence="2">cv. JPN11</strain>
        <tissue evidence="1">Leaf</tissue>
    </source>
</reference>
<organism evidence="1 2">
    <name type="scientific">Melia azedarach</name>
    <name type="common">Chinaberry tree</name>
    <dbReference type="NCBI Taxonomy" id="155640"/>
    <lineage>
        <taxon>Eukaryota</taxon>
        <taxon>Viridiplantae</taxon>
        <taxon>Streptophyta</taxon>
        <taxon>Embryophyta</taxon>
        <taxon>Tracheophyta</taxon>
        <taxon>Spermatophyta</taxon>
        <taxon>Magnoliopsida</taxon>
        <taxon>eudicotyledons</taxon>
        <taxon>Gunneridae</taxon>
        <taxon>Pentapetalae</taxon>
        <taxon>rosids</taxon>
        <taxon>malvids</taxon>
        <taxon>Sapindales</taxon>
        <taxon>Meliaceae</taxon>
        <taxon>Melia</taxon>
    </lineage>
</organism>
<comment type="caution">
    <text evidence="1">The sequence shown here is derived from an EMBL/GenBank/DDBJ whole genome shotgun (WGS) entry which is preliminary data.</text>
</comment>
<protein>
    <submittedName>
        <fullName evidence="1">Guanosine-3',5'-bis(Diphosphate) 3'-pyrophosphohydrolase isoform 3</fullName>
    </submittedName>
</protein>
<sequence>MLAQKTSPFPIFLHKFRRNLRSRPKFRCILDHANVIAAAAASGKFHGAVTSAITQVAVSAVAIASGACLSTKVDFLWPKVEEQPGSFIVDGVDITGYPIFNDAKVQKAIAFAKRAHHGQFRKTGDPYLIHCIHTGRILAMLVPSSGKRAIDTVVAGILHDVVDDTCESLYSIEEEFGDDVSKLVAGVSRLSYINQLLRRHRRINVDQGTLGHEQANDLRVMLLGMVDDPRVVLIKLADRLHNMRTIYALPPPKARAVAQETLLIWCSLASRLGLWALKAELEDLCFAVLQPQMFRKMRADLASMWSPRNQVSSPRRISAKSSSLPWDERTSSPDDESFAAFDEQVPSMKDLLEAVVPFDILSDRRKRNKYLYDLGKSSETQTKAKVVQDAGIALASLAACEEALERELLISTSYIPGMEVTLSSRLKSLYSIFSKMRRKDVGIHKVYDARALRVVIGDNNGTLHGPAIQCCYSLLDIIHRLWIPIDGEFDDYIVNPKSSGYQSLHTAVQGPDKSPLEVQIRTQKMHEFAEHGLAAHWLYKETGNMLQSLSTMDESEIETSSYLSKDMDDNNSLDDDLFQKYSSLKVGHPVIRVKGSHLLAAVIIRVDKGGRELLVAVSFGLAASEVVADRRSSFQIKRWEAYARLYKKVSDEWWCEPGHGDWCTCLERYTLCRDGMYHKQDQFGRLLPTFIQITHLTEQEESEYWAVVSAVFEGKPVDSISSRPSFDSVASTPMEASINNKVRLLRTMLQWEEQLRTEASLRQSKLSTKSYGDPDSVVLGEVVIVCWPNGEIMRLRTGSTAADAARRVGLEGKLVLVNGQLVLPNTELKDGDVVEVRV</sequence>
<evidence type="ECO:0000313" key="1">
    <source>
        <dbReference type="EMBL" id="KAJ4720999.1"/>
    </source>
</evidence>
<dbReference type="EMBL" id="CM051397">
    <property type="protein sequence ID" value="KAJ4720999.1"/>
    <property type="molecule type" value="Genomic_DNA"/>
</dbReference>